<feature type="coiled-coil region" evidence="6">
    <location>
        <begin position="856"/>
        <end position="883"/>
    </location>
</feature>
<dbReference type="AlphaFoldDB" id="A0AAV2HUE8"/>
<dbReference type="PROSITE" id="PS50005">
    <property type="entry name" value="TPR"/>
    <property type="match status" value="4"/>
</dbReference>
<protein>
    <recommendedName>
        <fullName evidence="8">RNA-polymerase II-associated protein 3-like C-terminal domain-containing protein</fullName>
    </recommendedName>
</protein>
<feature type="compositionally biased region" description="Basic and acidic residues" evidence="7">
    <location>
        <begin position="399"/>
        <end position="411"/>
    </location>
</feature>
<dbReference type="Pfam" id="PF13181">
    <property type="entry name" value="TPR_8"/>
    <property type="match status" value="1"/>
</dbReference>
<dbReference type="GO" id="GO:0031072">
    <property type="term" value="F:heat shock protein binding"/>
    <property type="evidence" value="ECO:0007669"/>
    <property type="project" value="TreeGrafter"/>
</dbReference>
<sequence length="1092" mass="122425">MTSNFHIEGQSTKKYDIPLSHMEYSYIEKCSNVKELEKIYRVLRSGDEGKFPDLEKFTENRIQALNPKSRVLRHEGPILRPGDLSSGDWNQIDEDLKIWTTTMNEKEKKKSGSVSQGPDDILEGDENLPPVRSNNTVLEGKKQKKNSDSKKTKVMPRDYREWDKIDIDAELSKIDSDENKKTPTNKTKINGVNINIETAGLSQEEKELKANREKDKGNEAFRAKEFEESVTYYSRSITLIPTAASYNNRALAYLKLEKWDKAIMDCDSVLNLEADNIKALLRRGTAYKSKKSYTNAVSDFEKVLKMEANNKTAEGLLQEVQRELQKEKKEKGRRMVIEEVEEADDKTEEKEIDKNPVINGHGPSCDVGQTALEINTKMKTEETTNTLNDSVSASVCQESQEKASDSEDKSTTCRLATESQTCEQSCSELKDNTTLCSNTSSEVPYVVTSTSEENNALSSTNASETLVLQSSSKVSFSLEETSESSQAAQEAAQQMKFNNAHSNQFTRPHYVQFPLPSDIQQLKENGNTFFRSGQYGDAIEQYSKAIKKLEKEPDQNVNLSVLLSNQAACYLKTGNCSQAVSECSRSLELVPHSAKALLRRATAYEHLEKYADAYIDYKHVISIDKTADQAHQGAARCQSVLQKNLGPKWRQNIPSLVFVQPWEIPLIVDQGGMHESLSSSTSLADKDGDSAQKSLPSAAHEQSVTSTIQNNEHSKTNSTAGEGVVPPENDSVVKSLEQNCAAPELSKEQECEELKTLGNQHVQKGQYQEAVKCYSSSITLCPDQIACYTNRALCFLKLQMAAEAAADCDKALNIQADNPKALYRRALARKMLLQYKASLQDLIELLKLEPKNSAAQKEMNTVKQIYKEELEKLRAKKSTSTIEQETKVRKRMKIEEVEDDDEEEKPRGKTAEKAKLQSKSRNVKVSQPSSGSKSKSNNNTEKKSVHTEECSRKGQSVAPPIAPRLMKTTPYEFCQAWNSLKSCQGSQPYAEILRQVSPIDLPKVISNKLDGQMLQIIVRCVYEEMVLKGENDLGYQILDNLCKVPRFSTVSMFMTSKEKKEVSAVLDILSKTTSSAYTSSNIVRLKKEYSVK</sequence>
<proteinExistence type="predicted"/>
<evidence type="ECO:0000256" key="5">
    <source>
        <dbReference type="PROSITE-ProRule" id="PRU00339"/>
    </source>
</evidence>
<dbReference type="PANTHER" id="PTHR45984">
    <property type="entry name" value="RNA (RNA) POLYMERASE II ASSOCIATED PROTEIN HOMOLOG"/>
    <property type="match status" value="1"/>
</dbReference>
<feature type="coiled-coil region" evidence="6">
    <location>
        <begin position="303"/>
        <end position="330"/>
    </location>
</feature>
<feature type="region of interest" description="Disordered" evidence="7">
    <location>
        <begin position="382"/>
        <end position="411"/>
    </location>
</feature>
<comment type="subcellular location">
    <subcellularLocation>
        <location evidence="1">Cytoplasm</location>
    </subcellularLocation>
</comment>
<comment type="caution">
    <text evidence="9">The sequence shown here is derived from an EMBL/GenBank/DDBJ whole genome shotgun (WGS) entry which is preliminary data.</text>
</comment>
<evidence type="ECO:0000256" key="2">
    <source>
        <dbReference type="ARBA" id="ARBA00022490"/>
    </source>
</evidence>
<feature type="compositionally biased region" description="Low complexity" evidence="7">
    <location>
        <begin position="923"/>
        <end position="939"/>
    </location>
</feature>
<feature type="domain" description="RNA-polymerase II-associated protein 3-like C-terminal" evidence="8">
    <location>
        <begin position="968"/>
        <end position="1059"/>
    </location>
</feature>
<keyword evidence="3" id="KW-0677">Repeat</keyword>
<accession>A0AAV2HUE8</accession>
<evidence type="ECO:0000313" key="10">
    <source>
        <dbReference type="Proteomes" id="UP001497497"/>
    </source>
</evidence>
<dbReference type="GO" id="GO:0005739">
    <property type="term" value="C:mitochondrion"/>
    <property type="evidence" value="ECO:0007669"/>
    <property type="project" value="TreeGrafter"/>
</dbReference>
<feature type="region of interest" description="Disordered" evidence="7">
    <location>
        <begin position="103"/>
        <end position="157"/>
    </location>
</feature>
<keyword evidence="2" id="KW-0963">Cytoplasm</keyword>
<evidence type="ECO:0000256" key="4">
    <source>
        <dbReference type="ARBA" id="ARBA00022803"/>
    </source>
</evidence>
<organism evidence="9 10">
    <name type="scientific">Lymnaea stagnalis</name>
    <name type="common">Great pond snail</name>
    <name type="synonym">Helix stagnalis</name>
    <dbReference type="NCBI Taxonomy" id="6523"/>
    <lineage>
        <taxon>Eukaryota</taxon>
        <taxon>Metazoa</taxon>
        <taxon>Spiralia</taxon>
        <taxon>Lophotrochozoa</taxon>
        <taxon>Mollusca</taxon>
        <taxon>Gastropoda</taxon>
        <taxon>Heterobranchia</taxon>
        <taxon>Euthyneura</taxon>
        <taxon>Panpulmonata</taxon>
        <taxon>Hygrophila</taxon>
        <taxon>Lymnaeoidea</taxon>
        <taxon>Lymnaeidae</taxon>
        <taxon>Lymnaea</taxon>
    </lineage>
</organism>
<dbReference type="EMBL" id="CAXITT010000268">
    <property type="protein sequence ID" value="CAL1537604.1"/>
    <property type="molecule type" value="Genomic_DNA"/>
</dbReference>
<feature type="repeat" description="TPR" evidence="5">
    <location>
        <begin position="519"/>
        <end position="552"/>
    </location>
</feature>
<feature type="repeat" description="TPR" evidence="5">
    <location>
        <begin position="243"/>
        <end position="276"/>
    </location>
</feature>
<feature type="compositionally biased region" description="Basic and acidic residues" evidence="7">
    <location>
        <begin position="940"/>
        <end position="952"/>
    </location>
</feature>
<keyword evidence="4 5" id="KW-0802">TPR repeat</keyword>
<feature type="compositionally biased region" description="Polar residues" evidence="7">
    <location>
        <begin position="387"/>
        <end position="398"/>
    </location>
</feature>
<evidence type="ECO:0000256" key="6">
    <source>
        <dbReference type="SAM" id="Coils"/>
    </source>
</evidence>
<feature type="region of interest" description="Disordered" evidence="7">
    <location>
        <begin position="896"/>
        <end position="962"/>
    </location>
</feature>
<evidence type="ECO:0000256" key="1">
    <source>
        <dbReference type="ARBA" id="ARBA00004496"/>
    </source>
</evidence>
<keyword evidence="6" id="KW-0175">Coiled coil</keyword>
<feature type="repeat" description="TPR" evidence="5">
    <location>
        <begin position="277"/>
        <end position="310"/>
    </location>
</feature>
<dbReference type="SMART" id="SM00028">
    <property type="entry name" value="TPR"/>
    <property type="match status" value="9"/>
</dbReference>
<feature type="repeat" description="TPR" evidence="5">
    <location>
        <begin position="751"/>
        <end position="784"/>
    </location>
</feature>
<evidence type="ECO:0000256" key="7">
    <source>
        <dbReference type="SAM" id="MobiDB-lite"/>
    </source>
</evidence>
<feature type="compositionally biased region" description="Polar residues" evidence="7">
    <location>
        <begin position="691"/>
        <end position="720"/>
    </location>
</feature>
<evidence type="ECO:0000256" key="3">
    <source>
        <dbReference type="ARBA" id="ARBA00022737"/>
    </source>
</evidence>
<feature type="region of interest" description="Disordered" evidence="7">
    <location>
        <begin position="676"/>
        <end position="729"/>
    </location>
</feature>
<dbReference type="InterPro" id="IPR051982">
    <property type="entry name" value="CiliaryAsmbly_MitoImport"/>
</dbReference>
<dbReference type="Proteomes" id="UP001497497">
    <property type="component" value="Unassembled WGS sequence"/>
</dbReference>
<keyword evidence="10" id="KW-1185">Reference proteome</keyword>
<gene>
    <name evidence="9" type="ORF">GSLYS_00011507001</name>
</gene>
<evidence type="ECO:0000259" key="8">
    <source>
        <dbReference type="Pfam" id="PF13877"/>
    </source>
</evidence>
<dbReference type="GO" id="GO:0005829">
    <property type="term" value="C:cytosol"/>
    <property type="evidence" value="ECO:0007669"/>
    <property type="project" value="TreeGrafter"/>
</dbReference>
<feature type="region of interest" description="Disordered" evidence="7">
    <location>
        <begin position="341"/>
        <end position="364"/>
    </location>
</feature>
<dbReference type="Pfam" id="PF13414">
    <property type="entry name" value="TPR_11"/>
    <property type="match status" value="1"/>
</dbReference>
<reference evidence="9 10" key="1">
    <citation type="submission" date="2024-04" db="EMBL/GenBank/DDBJ databases">
        <authorList>
            <consortium name="Genoscope - CEA"/>
            <person name="William W."/>
        </authorList>
    </citation>
    <scope>NUCLEOTIDE SEQUENCE [LARGE SCALE GENOMIC DNA]</scope>
</reference>
<dbReference type="InterPro" id="IPR011990">
    <property type="entry name" value="TPR-like_helical_dom_sf"/>
</dbReference>
<dbReference type="InterPro" id="IPR025986">
    <property type="entry name" value="RPAP3-like_C"/>
</dbReference>
<name>A0AAV2HUE8_LYMST</name>
<dbReference type="Gene3D" id="1.25.40.10">
    <property type="entry name" value="Tetratricopeptide repeat domain"/>
    <property type="match status" value="3"/>
</dbReference>
<feature type="compositionally biased region" description="Basic and acidic residues" evidence="7">
    <location>
        <begin position="904"/>
        <end position="915"/>
    </location>
</feature>
<feature type="compositionally biased region" description="Basic and acidic residues" evidence="7">
    <location>
        <begin position="139"/>
        <end position="157"/>
    </location>
</feature>
<dbReference type="GO" id="GO:0006626">
    <property type="term" value="P:protein targeting to mitochondrion"/>
    <property type="evidence" value="ECO:0007669"/>
    <property type="project" value="TreeGrafter"/>
</dbReference>
<evidence type="ECO:0000313" key="9">
    <source>
        <dbReference type="EMBL" id="CAL1537604.1"/>
    </source>
</evidence>
<dbReference type="InterPro" id="IPR019734">
    <property type="entry name" value="TPR_rpt"/>
</dbReference>
<dbReference type="Pfam" id="PF13877">
    <property type="entry name" value="RPAP3_C"/>
    <property type="match status" value="1"/>
</dbReference>
<dbReference type="PANTHER" id="PTHR45984:SF1">
    <property type="entry name" value="SPAG1 AXONEMAL DYNEIN ASSEMBLY FACTOR"/>
    <property type="match status" value="1"/>
</dbReference>
<dbReference type="SUPFAM" id="SSF48452">
    <property type="entry name" value="TPR-like"/>
    <property type="match status" value="3"/>
</dbReference>